<feature type="compositionally biased region" description="Low complexity" evidence="1">
    <location>
        <begin position="136"/>
        <end position="157"/>
    </location>
</feature>
<feature type="signal peptide" evidence="2">
    <location>
        <begin position="1"/>
        <end position="20"/>
    </location>
</feature>
<sequence>MRLNRIGALAALLLTTSACSHLPMGPTAYSALPSNPPAGLAPATLPATLAPAAAPLAEAAPVRPETDVALAPVVIPGTWKLRDVETRRGSVNPLAALEASVRTRLAWETLHPEDLSEQPKPAARSFRSLRTDVTETSATSAAGSPAGSPAKASADAKLSAEPPANYNREAAMTALLKGGKDAAKSICSGC</sequence>
<evidence type="ECO:0000313" key="3">
    <source>
        <dbReference type="EMBL" id="MDN3571752.1"/>
    </source>
</evidence>
<dbReference type="PROSITE" id="PS51257">
    <property type="entry name" value="PROKAR_LIPOPROTEIN"/>
    <property type="match status" value="1"/>
</dbReference>
<organism evidence="3 4">
    <name type="scientific">Methylobacterium longum</name>
    <dbReference type="NCBI Taxonomy" id="767694"/>
    <lineage>
        <taxon>Bacteria</taxon>
        <taxon>Pseudomonadati</taxon>
        <taxon>Pseudomonadota</taxon>
        <taxon>Alphaproteobacteria</taxon>
        <taxon>Hyphomicrobiales</taxon>
        <taxon>Methylobacteriaceae</taxon>
        <taxon>Methylobacterium</taxon>
    </lineage>
</organism>
<name>A0ABT8APX6_9HYPH</name>
<proteinExistence type="predicted"/>
<gene>
    <name evidence="3" type="ORF">QWZ18_14080</name>
</gene>
<keyword evidence="4" id="KW-1185">Reference proteome</keyword>
<reference evidence="4" key="1">
    <citation type="journal article" date="2019" name="Int. J. Syst. Evol. Microbiol.">
        <title>The Global Catalogue of Microorganisms (GCM) 10K type strain sequencing project: providing services to taxonomists for standard genome sequencing and annotation.</title>
        <authorList>
            <consortium name="The Broad Institute Genomics Platform"/>
            <consortium name="The Broad Institute Genome Sequencing Center for Infectious Disease"/>
            <person name="Wu L."/>
            <person name="Ma J."/>
        </authorList>
    </citation>
    <scope>NUCLEOTIDE SEQUENCE [LARGE SCALE GENOMIC DNA]</scope>
    <source>
        <strain evidence="4">CECT 7806</strain>
    </source>
</reference>
<dbReference type="EMBL" id="JAUFPT010000043">
    <property type="protein sequence ID" value="MDN3571752.1"/>
    <property type="molecule type" value="Genomic_DNA"/>
</dbReference>
<feature type="chain" id="PRO_5045290113" description="Lipoprotein" evidence="2">
    <location>
        <begin position="21"/>
        <end position="190"/>
    </location>
</feature>
<evidence type="ECO:0000256" key="2">
    <source>
        <dbReference type="SAM" id="SignalP"/>
    </source>
</evidence>
<feature type="region of interest" description="Disordered" evidence="1">
    <location>
        <begin position="112"/>
        <end position="161"/>
    </location>
</feature>
<accession>A0ABT8APX6</accession>
<dbReference type="Proteomes" id="UP001244297">
    <property type="component" value="Unassembled WGS sequence"/>
</dbReference>
<evidence type="ECO:0008006" key="5">
    <source>
        <dbReference type="Google" id="ProtNLM"/>
    </source>
</evidence>
<protein>
    <recommendedName>
        <fullName evidence="5">Lipoprotein</fullName>
    </recommendedName>
</protein>
<keyword evidence="2" id="KW-0732">Signal</keyword>
<comment type="caution">
    <text evidence="3">The sequence shown here is derived from an EMBL/GenBank/DDBJ whole genome shotgun (WGS) entry which is preliminary data.</text>
</comment>
<evidence type="ECO:0000313" key="4">
    <source>
        <dbReference type="Proteomes" id="UP001244297"/>
    </source>
</evidence>
<evidence type="ECO:0000256" key="1">
    <source>
        <dbReference type="SAM" id="MobiDB-lite"/>
    </source>
</evidence>
<dbReference type="RefSeq" id="WP_238288031.1">
    <property type="nucleotide sequence ID" value="NZ_BPQS01000012.1"/>
</dbReference>